<evidence type="ECO:0000256" key="10">
    <source>
        <dbReference type="HAMAP-Rule" id="MF_00186"/>
    </source>
</evidence>
<organism evidence="14 15">
    <name type="scientific">Candidatus Regiella insecticola</name>
    <dbReference type="NCBI Taxonomy" id="138073"/>
    <lineage>
        <taxon>Bacteria</taxon>
        <taxon>Pseudomonadati</taxon>
        <taxon>Pseudomonadota</taxon>
        <taxon>Gammaproteobacteria</taxon>
        <taxon>Enterobacterales</taxon>
        <taxon>Enterobacteriaceae</taxon>
        <taxon>aphid secondary symbionts</taxon>
        <taxon>Candidatus Regiella</taxon>
    </lineage>
</organism>
<feature type="binding site" evidence="10">
    <location>
        <position position="275"/>
    </location>
    <ligand>
        <name>ADP</name>
        <dbReference type="ChEBI" id="CHEBI:456216"/>
    </ligand>
</feature>
<feature type="binding site" evidence="10">
    <location>
        <position position="91"/>
    </location>
    <ligand>
        <name>glycerol</name>
        <dbReference type="ChEBI" id="CHEBI:17754"/>
    </ligand>
</feature>
<dbReference type="Proteomes" id="UP000504714">
    <property type="component" value="Unassembled WGS sequence"/>
</dbReference>
<feature type="binding site" evidence="10">
    <location>
        <position position="423"/>
    </location>
    <ligand>
        <name>ADP</name>
        <dbReference type="ChEBI" id="CHEBI:456216"/>
    </ligand>
</feature>
<feature type="binding site" evidence="10">
    <location>
        <position position="318"/>
    </location>
    <ligand>
        <name>ATP</name>
        <dbReference type="ChEBI" id="CHEBI:30616"/>
    </ligand>
</feature>
<evidence type="ECO:0000256" key="5">
    <source>
        <dbReference type="ARBA" id="ARBA00022741"/>
    </source>
</evidence>
<dbReference type="GO" id="GO:0005829">
    <property type="term" value="C:cytosol"/>
    <property type="evidence" value="ECO:0007669"/>
    <property type="project" value="TreeGrafter"/>
</dbReference>
<accession>A0A6L2ZPZ6</accession>
<dbReference type="CDD" id="cd07786">
    <property type="entry name" value="FGGY_EcGK_like"/>
    <property type="match status" value="1"/>
</dbReference>
<dbReference type="FunFam" id="3.30.420.40:FF:000008">
    <property type="entry name" value="Glycerol kinase"/>
    <property type="match status" value="1"/>
</dbReference>
<evidence type="ECO:0000256" key="8">
    <source>
        <dbReference type="ARBA" id="ARBA00022840"/>
    </source>
</evidence>
<proteinExistence type="inferred from homology"/>
<dbReference type="InterPro" id="IPR018484">
    <property type="entry name" value="FGGY_N"/>
</dbReference>
<protein>
    <recommendedName>
        <fullName evidence="10">Glycerol kinase</fullName>
        <ecNumber evidence="10">2.7.1.30</ecNumber>
    </recommendedName>
    <alternativeName>
        <fullName evidence="10">ATP:glycerol 3-phosphotransferase</fullName>
    </alternativeName>
    <alternativeName>
        <fullName evidence="10">Glycerokinase</fullName>
        <shortName evidence="10">GK</shortName>
    </alternativeName>
</protein>
<dbReference type="Gene3D" id="3.30.420.40">
    <property type="match status" value="2"/>
</dbReference>
<feature type="binding site" evidence="10">
    <location>
        <position position="92"/>
    </location>
    <ligand>
        <name>sn-glycerol 3-phosphate</name>
        <dbReference type="ChEBI" id="CHEBI:57597"/>
    </ligand>
</feature>
<dbReference type="InterPro" id="IPR018485">
    <property type="entry name" value="FGGY_C"/>
</dbReference>
<feature type="binding site" evidence="10">
    <location>
        <position position="25"/>
    </location>
    <ligand>
        <name>ADP</name>
        <dbReference type="ChEBI" id="CHEBI:456216"/>
    </ligand>
</feature>
<keyword evidence="4 10" id="KW-0808">Transferase</keyword>
<keyword evidence="10" id="KW-0479">Metal-binding</keyword>
<dbReference type="InterPro" id="IPR018483">
    <property type="entry name" value="Carb_kinase_FGGY_CS"/>
</dbReference>
<evidence type="ECO:0000313" key="14">
    <source>
        <dbReference type="EMBL" id="GFN46599.1"/>
    </source>
</evidence>
<comment type="activity regulation">
    <text evidence="10">Activity of this regulatory enzyme is affected by several metabolites. Allosterically and non-competitively inhibited by fructose 1,6-bisphosphate (FBP) and unphosphorylated phosphocarrier protein EIIA-Glc (III-Glc), an integral component of the bacterial phosphotransferase (PTS) system.</text>
</comment>
<comment type="similarity">
    <text evidence="2 10 11">Belongs to the FGGY kinase family.</text>
</comment>
<feature type="binding site" evidence="10">
    <location>
        <position position="143"/>
    </location>
    <ligand>
        <name>sn-glycerol 3-phosphate</name>
        <dbReference type="ChEBI" id="CHEBI:57597"/>
    </ligand>
</feature>
<feature type="binding site" evidence="10">
    <location>
        <position position="21"/>
    </location>
    <ligand>
        <name>ATP</name>
        <dbReference type="ChEBI" id="CHEBI:30616"/>
    </ligand>
</feature>
<feature type="binding site" evidence="10">
    <location>
        <position position="21"/>
    </location>
    <ligand>
        <name>ADP</name>
        <dbReference type="ChEBI" id="CHEBI:456216"/>
    </ligand>
</feature>
<evidence type="ECO:0000256" key="2">
    <source>
        <dbReference type="ARBA" id="ARBA00009156"/>
    </source>
</evidence>
<comment type="function">
    <text evidence="10">Key enzyme in the regulation of glycerol uptake and metabolism. Catalyzes the phosphorylation of glycerol to yield sn-glycerol 3-phosphate.</text>
</comment>
<reference evidence="14 15" key="1">
    <citation type="submission" date="2020-06" db="EMBL/GenBank/DDBJ databases">
        <title>The genome sequence of Candidatus Regiella insecticola strain Tut.</title>
        <authorList>
            <person name="Nikoh N."/>
            <person name="Tsuchida T."/>
            <person name="Koga R."/>
            <person name="Oshima K."/>
            <person name="Hattori M."/>
            <person name="Fukatsu T."/>
        </authorList>
    </citation>
    <scope>NUCLEOTIDE SEQUENCE [LARGE SCALE GENOMIC DNA]</scope>
    <source>
        <strain evidence="14 15">Tut</strain>
    </source>
</reference>
<dbReference type="HAMAP" id="MF_00186">
    <property type="entry name" value="Glycerol_kin"/>
    <property type="match status" value="1"/>
</dbReference>
<feature type="binding site" evidence="10">
    <location>
        <position position="492"/>
    </location>
    <ligand>
        <name>Zn(2+)</name>
        <dbReference type="ChEBI" id="CHEBI:29105"/>
        <note>ligand shared with EIIA-Glc</note>
    </ligand>
</feature>
<dbReference type="InterPro" id="IPR043129">
    <property type="entry name" value="ATPase_NBD"/>
</dbReference>
<dbReference type="PIRSF" id="PIRSF000538">
    <property type="entry name" value="GlpK"/>
    <property type="match status" value="1"/>
</dbReference>
<dbReference type="NCBIfam" id="TIGR01311">
    <property type="entry name" value="glycerol_kin"/>
    <property type="match status" value="1"/>
</dbReference>
<dbReference type="PANTHER" id="PTHR10196">
    <property type="entry name" value="SUGAR KINASE"/>
    <property type="match status" value="1"/>
</dbReference>
<keyword evidence="10" id="KW-0862">Zinc</keyword>
<dbReference type="UniPathway" id="UPA00618">
    <property type="reaction ID" value="UER00672"/>
</dbReference>
<dbReference type="NCBIfam" id="NF000756">
    <property type="entry name" value="PRK00047.1"/>
    <property type="match status" value="1"/>
</dbReference>
<evidence type="ECO:0000256" key="11">
    <source>
        <dbReference type="RuleBase" id="RU003733"/>
    </source>
</evidence>
<comment type="pathway">
    <text evidence="1 10">Polyol metabolism; glycerol degradation via glycerol kinase pathway; sn-glycerol 3-phosphate from glycerol: step 1/1.</text>
</comment>
<feature type="binding site" evidence="10">
    <location>
        <position position="244"/>
    </location>
    <ligand>
        <name>beta-D-fructose 1,6-bisphosphate</name>
        <dbReference type="ChEBI" id="CHEBI:32966"/>
        <note>allosteric inhibitor</note>
    </ligand>
</feature>
<keyword evidence="3 10" id="KW-0021">Allosteric enzyme</keyword>
<dbReference type="FunFam" id="3.30.420.40:FF:000007">
    <property type="entry name" value="Glycerol kinase"/>
    <property type="match status" value="1"/>
</dbReference>
<evidence type="ECO:0000256" key="9">
    <source>
        <dbReference type="ARBA" id="ARBA00052101"/>
    </source>
</evidence>
<dbReference type="InterPro" id="IPR000577">
    <property type="entry name" value="Carb_kinase_FGGY"/>
</dbReference>
<dbReference type="Pfam" id="PF02782">
    <property type="entry name" value="FGGY_C"/>
    <property type="match status" value="1"/>
</dbReference>
<name>A0A6L2ZPZ6_9ENTR</name>
<feature type="binding site" evidence="10">
    <location>
        <position position="143"/>
    </location>
    <ligand>
        <name>glycerol</name>
        <dbReference type="ChEBI" id="CHEBI:17754"/>
    </ligand>
</feature>
<feature type="binding site" evidence="10">
    <location>
        <position position="253"/>
    </location>
    <ligand>
        <name>sn-glycerol 3-phosphate</name>
        <dbReference type="ChEBI" id="CHEBI:57597"/>
    </ligand>
</feature>
<evidence type="ECO:0000256" key="6">
    <source>
        <dbReference type="ARBA" id="ARBA00022777"/>
    </source>
</evidence>
<dbReference type="EC" id="2.7.1.30" evidence="10"/>
<dbReference type="GO" id="GO:0046872">
    <property type="term" value="F:metal ion binding"/>
    <property type="evidence" value="ECO:0007669"/>
    <property type="project" value="UniProtKB-KW"/>
</dbReference>
<keyword evidence="7 10" id="KW-0319">Glycerol metabolism</keyword>
<dbReference type="GO" id="GO:0019563">
    <property type="term" value="P:glycerol catabolic process"/>
    <property type="evidence" value="ECO:0007669"/>
    <property type="project" value="UniProtKB-UniRule"/>
</dbReference>
<comment type="catalytic activity">
    <reaction evidence="9 10">
        <text>glycerol + ATP = sn-glycerol 3-phosphate + ADP + H(+)</text>
        <dbReference type="Rhea" id="RHEA:21644"/>
        <dbReference type="ChEBI" id="CHEBI:15378"/>
        <dbReference type="ChEBI" id="CHEBI:17754"/>
        <dbReference type="ChEBI" id="CHEBI:30616"/>
        <dbReference type="ChEBI" id="CHEBI:57597"/>
        <dbReference type="ChEBI" id="CHEBI:456216"/>
        <dbReference type="EC" id="2.7.1.30"/>
    </reaction>
</comment>
<feature type="binding site" evidence="10">
    <location>
        <position position="22"/>
    </location>
    <ligand>
        <name>ATP</name>
        <dbReference type="ChEBI" id="CHEBI:30616"/>
    </ligand>
</feature>
<feature type="binding site" evidence="10">
    <location>
        <position position="91"/>
    </location>
    <ligand>
        <name>sn-glycerol 3-phosphate</name>
        <dbReference type="ChEBI" id="CHEBI:57597"/>
    </ligand>
</feature>
<dbReference type="PANTHER" id="PTHR10196:SF69">
    <property type="entry name" value="GLYCEROL KINASE"/>
    <property type="match status" value="1"/>
</dbReference>
<evidence type="ECO:0000259" key="13">
    <source>
        <dbReference type="Pfam" id="PF02782"/>
    </source>
</evidence>
<feature type="binding site" evidence="10">
    <location>
        <position position="21"/>
    </location>
    <ligand>
        <name>sn-glycerol 3-phosphate</name>
        <dbReference type="ChEBI" id="CHEBI:57597"/>
    </ligand>
</feature>
<feature type="domain" description="Carbohydrate kinase FGGY C-terminal" evidence="13">
    <location>
        <begin position="270"/>
        <end position="458"/>
    </location>
</feature>
<feature type="binding site" evidence="10">
    <location>
        <position position="23"/>
    </location>
    <ligand>
        <name>ATP</name>
        <dbReference type="ChEBI" id="CHEBI:30616"/>
    </ligand>
</feature>
<feature type="binding site" evidence="10">
    <location>
        <position position="318"/>
    </location>
    <ligand>
        <name>ADP</name>
        <dbReference type="ChEBI" id="CHEBI:456216"/>
    </ligand>
</feature>
<evidence type="ECO:0000259" key="12">
    <source>
        <dbReference type="Pfam" id="PF00370"/>
    </source>
</evidence>
<evidence type="ECO:0000256" key="3">
    <source>
        <dbReference type="ARBA" id="ARBA00022533"/>
    </source>
</evidence>
<keyword evidence="6 10" id="KW-0418">Kinase</keyword>
<feature type="binding site" evidence="10">
    <location>
        <position position="419"/>
    </location>
    <ligand>
        <name>ATP</name>
        <dbReference type="ChEBI" id="CHEBI:30616"/>
    </ligand>
</feature>
<keyword evidence="8 10" id="KW-0067">ATP-binding</keyword>
<sequence length="514" mass="57217">MIMTTTTASEKKYIVALDQGTTSSRAIVLDKHANIIAIAQHAIKQIYPKPGWVEHDPMDIWAAQSSTLIEVLAKADINYNDVAGIGITNQRETTIVWDKNTGRPIYNAIVWQCRRTADSCEKIKKDGKEEFIRQKTGLMVDPYFSGTKLQWVLDNVDGARERAKKGELLFGTVDTWLIWKMTNRQVHVTDYTNASRTMLFDIHKKAWDPELLKIFDVPETMLPEVKSSSQIYGKTNIGGEGKIRIPIAGIAGDQQAALFGQHCVKSGMAKNTYGTGCFLLMHTGDKAIESKHNLLTTIACSPKGEVNYALEGSVFIGGACIQWLRDELRFFSDSSDSEYLTSKISDSKGVYVVPAFTGLGAPYWDPYARGAIFGITREINRNHITRASLEAIAYQTRDILEAMQNDSGIPLESLRVDGGAVTNNFLMQFQANILNINVQRPTINESSALGAAFLAGLATGFWKDVKDLQGKDTTTENATPPKTFIPDMEQTERDRLYDGWKKAVARAQAWEEHD</sequence>
<evidence type="ECO:0000256" key="7">
    <source>
        <dbReference type="ARBA" id="ARBA00022798"/>
    </source>
</evidence>
<dbReference type="PROSITE" id="PS00445">
    <property type="entry name" value="FGGY_KINASES_2"/>
    <property type="match status" value="1"/>
</dbReference>
<dbReference type="Pfam" id="PF00370">
    <property type="entry name" value="FGGY_N"/>
    <property type="match status" value="1"/>
</dbReference>
<dbReference type="PROSITE" id="PS00933">
    <property type="entry name" value="FGGY_KINASES_1"/>
    <property type="match status" value="1"/>
</dbReference>
<feature type="binding site" evidence="10">
    <location>
        <position position="254"/>
    </location>
    <ligand>
        <name>glycerol</name>
        <dbReference type="ChEBI" id="CHEBI:17754"/>
    </ligand>
</feature>
<comment type="caution">
    <text evidence="14">The sequence shown here is derived from an EMBL/GenBank/DDBJ whole genome shotgun (WGS) entry which is preliminary data.</text>
</comment>
<feature type="domain" description="Carbohydrate kinase FGGY N-terminal" evidence="12">
    <location>
        <begin position="13"/>
        <end position="260"/>
    </location>
</feature>
<gene>
    <name evidence="10 14" type="primary">glpK</name>
    <name evidence="14" type="ORF">RINTU1_22890</name>
</gene>
<feature type="binding site" evidence="10">
    <location>
        <position position="92"/>
    </location>
    <ligand>
        <name>glycerol</name>
        <dbReference type="ChEBI" id="CHEBI:17754"/>
    </ligand>
</feature>
<comment type="subunit">
    <text evidence="10">Homotetramer and homodimer (in equilibrium). Heterodimer with EIIA-Glc. Binds 1 zinc ion per glycerol kinase EIIA-Glc dimer. The zinc ion is important for dimerization.</text>
</comment>
<dbReference type="GO" id="GO:0004370">
    <property type="term" value="F:glycerol kinase activity"/>
    <property type="evidence" value="ECO:0007669"/>
    <property type="project" value="UniProtKB-UniRule"/>
</dbReference>
<dbReference type="EMBL" id="BLXO01000004">
    <property type="protein sequence ID" value="GFN46599.1"/>
    <property type="molecule type" value="Genomic_DNA"/>
</dbReference>
<feature type="binding site" evidence="10">
    <location>
        <position position="275"/>
    </location>
    <ligand>
        <name>ATP</name>
        <dbReference type="ChEBI" id="CHEBI:30616"/>
    </ligand>
</feature>
<dbReference type="SUPFAM" id="SSF53067">
    <property type="entry name" value="Actin-like ATPase domain"/>
    <property type="match status" value="2"/>
</dbReference>
<keyword evidence="5 10" id="KW-0547">Nucleotide-binding</keyword>
<dbReference type="InterPro" id="IPR005999">
    <property type="entry name" value="Glycerol_kin"/>
</dbReference>
<dbReference type="GO" id="GO:0006072">
    <property type="term" value="P:glycerol-3-phosphate metabolic process"/>
    <property type="evidence" value="ECO:0007669"/>
    <property type="project" value="InterPro"/>
</dbReference>
<evidence type="ECO:0000256" key="4">
    <source>
        <dbReference type="ARBA" id="ARBA00022679"/>
    </source>
</evidence>
<feature type="binding site" evidence="10">
    <location>
        <position position="253"/>
    </location>
    <ligand>
        <name>glycerol</name>
        <dbReference type="ChEBI" id="CHEBI:17754"/>
    </ligand>
</feature>
<feature type="binding site" evidence="10">
    <location>
        <position position="322"/>
    </location>
    <ligand>
        <name>ATP</name>
        <dbReference type="ChEBI" id="CHEBI:30616"/>
    </ligand>
</feature>
<evidence type="ECO:0000313" key="15">
    <source>
        <dbReference type="Proteomes" id="UP000504714"/>
    </source>
</evidence>
<evidence type="ECO:0000256" key="1">
    <source>
        <dbReference type="ARBA" id="ARBA00005190"/>
    </source>
</evidence>
<feature type="binding site" evidence="10">
    <location>
        <position position="419"/>
    </location>
    <ligand>
        <name>ADP</name>
        <dbReference type="ChEBI" id="CHEBI:456216"/>
    </ligand>
</feature>
<dbReference type="AlphaFoldDB" id="A0A6L2ZPZ6"/>
<comment type="caution">
    <text evidence="10">Lacks conserved residue(s) required for the propagation of feature annotation.</text>
</comment>
<dbReference type="GO" id="GO:0005524">
    <property type="term" value="F:ATP binding"/>
    <property type="evidence" value="ECO:0007669"/>
    <property type="project" value="UniProtKB-UniRule"/>
</dbReference>